<evidence type="ECO:0000313" key="10">
    <source>
        <dbReference type="EMBL" id="CAH3190192.1"/>
    </source>
</evidence>
<evidence type="ECO:0000256" key="2">
    <source>
        <dbReference type="ARBA" id="ARBA00005683"/>
    </source>
</evidence>
<reference evidence="10 11" key="1">
    <citation type="submission" date="2022-05" db="EMBL/GenBank/DDBJ databases">
        <authorList>
            <consortium name="Genoscope - CEA"/>
            <person name="William W."/>
        </authorList>
    </citation>
    <scope>NUCLEOTIDE SEQUENCE [LARGE SCALE GENOMIC DNA]</scope>
</reference>
<gene>
    <name evidence="10" type="ORF">PEVE_00020221</name>
</gene>
<feature type="chain" id="PRO_5046340109" description="Protein Wnt" evidence="9">
    <location>
        <begin position="18"/>
        <end position="345"/>
    </location>
</feature>
<dbReference type="PANTHER" id="PTHR12027">
    <property type="entry name" value="WNT RELATED"/>
    <property type="match status" value="1"/>
</dbReference>
<sequence>MKLHALFLITIIGSVEFDSTTGAQSEVDHSILQQKAYPLLWSIVKAGGQRGLEECQRQFKNEIWNCTLDENKPVYKELPIFVKTTLPYANKETAFIHAISTAAIIYEIVIQCRLNKIPGCGCADVKKQREGNGDWQWGGCSDNIRFGEKETRHFINRLETGIDARTAFNLHNNEVGRKVVRLSLKRECKCHGVTGSCNLKTCWRQLTPLDVIASKLKLKYRNAVRVVFVDNKLQEKVRSKLTSRMDKKLVYLEESPDYCKPNKITGSPGMLGRTCSSEGVTTNRCKTLCQSCELKPVTVQRSKTFDCRCHFLWCCSIKCELCTRKYAETTCTSRGKKTKRVSKDL</sequence>
<keyword evidence="11" id="KW-1185">Reference proteome</keyword>
<evidence type="ECO:0000256" key="1">
    <source>
        <dbReference type="ARBA" id="ARBA00004498"/>
    </source>
</evidence>
<comment type="caution">
    <text evidence="10">The sequence shown here is derived from an EMBL/GenBank/DDBJ whole genome shotgun (WGS) entry which is preliminary data.</text>
</comment>
<accession>A0ABN8SER7</accession>
<dbReference type="Proteomes" id="UP001159427">
    <property type="component" value="Unassembled WGS sequence"/>
</dbReference>
<dbReference type="EMBL" id="CALNXI010002714">
    <property type="protein sequence ID" value="CAH3190192.1"/>
    <property type="molecule type" value="Genomic_DNA"/>
</dbReference>
<proteinExistence type="inferred from homology"/>
<keyword evidence="4" id="KW-0964">Secreted</keyword>
<dbReference type="SMART" id="SM00097">
    <property type="entry name" value="WNT1"/>
    <property type="match status" value="1"/>
</dbReference>
<dbReference type="InterPro" id="IPR043158">
    <property type="entry name" value="Wnt_C"/>
</dbReference>
<keyword evidence="5" id="KW-0272">Extracellular matrix</keyword>
<evidence type="ECO:0000256" key="7">
    <source>
        <dbReference type="ARBA" id="ARBA00023157"/>
    </source>
</evidence>
<keyword evidence="3 8" id="KW-0217">Developmental protein</keyword>
<protein>
    <recommendedName>
        <fullName evidence="8">Protein Wnt</fullName>
    </recommendedName>
</protein>
<comment type="function">
    <text evidence="8">Ligand for members of the frizzled family of seven transmembrane receptors.</text>
</comment>
<keyword evidence="6 8" id="KW-0879">Wnt signaling pathway</keyword>
<dbReference type="InterPro" id="IPR005817">
    <property type="entry name" value="Wnt"/>
</dbReference>
<keyword evidence="9" id="KW-0732">Signal</keyword>
<feature type="signal peptide" evidence="9">
    <location>
        <begin position="1"/>
        <end position="17"/>
    </location>
</feature>
<evidence type="ECO:0000256" key="4">
    <source>
        <dbReference type="ARBA" id="ARBA00022525"/>
    </source>
</evidence>
<dbReference type="Gene3D" id="3.30.2460.20">
    <property type="match status" value="1"/>
</dbReference>
<evidence type="ECO:0000256" key="3">
    <source>
        <dbReference type="ARBA" id="ARBA00022473"/>
    </source>
</evidence>
<dbReference type="Pfam" id="PF00110">
    <property type="entry name" value="wnt"/>
    <property type="match status" value="1"/>
</dbReference>
<organism evidence="10 11">
    <name type="scientific">Porites evermanni</name>
    <dbReference type="NCBI Taxonomy" id="104178"/>
    <lineage>
        <taxon>Eukaryota</taxon>
        <taxon>Metazoa</taxon>
        <taxon>Cnidaria</taxon>
        <taxon>Anthozoa</taxon>
        <taxon>Hexacorallia</taxon>
        <taxon>Scleractinia</taxon>
        <taxon>Fungiina</taxon>
        <taxon>Poritidae</taxon>
        <taxon>Porites</taxon>
    </lineage>
</organism>
<dbReference type="CDD" id="cd13113">
    <property type="entry name" value="Wnt"/>
    <property type="match status" value="1"/>
</dbReference>
<evidence type="ECO:0000313" key="11">
    <source>
        <dbReference type="Proteomes" id="UP001159427"/>
    </source>
</evidence>
<comment type="similarity">
    <text evidence="2 8">Belongs to the Wnt family.</text>
</comment>
<evidence type="ECO:0000256" key="5">
    <source>
        <dbReference type="ARBA" id="ARBA00022530"/>
    </source>
</evidence>
<dbReference type="PRINTS" id="PR01349">
    <property type="entry name" value="WNTPROTEIN"/>
</dbReference>
<name>A0ABN8SER7_9CNID</name>
<evidence type="ECO:0000256" key="9">
    <source>
        <dbReference type="SAM" id="SignalP"/>
    </source>
</evidence>
<dbReference type="PANTHER" id="PTHR12027:SF81">
    <property type="entry name" value="WNT INHIBITOR OF DORSAL PROTEIN"/>
    <property type="match status" value="1"/>
</dbReference>
<evidence type="ECO:0000256" key="6">
    <source>
        <dbReference type="ARBA" id="ARBA00022687"/>
    </source>
</evidence>
<comment type="subcellular location">
    <subcellularLocation>
        <location evidence="1 8">Secreted</location>
        <location evidence="1 8">Extracellular space</location>
        <location evidence="1 8">Extracellular matrix</location>
    </subcellularLocation>
</comment>
<keyword evidence="7" id="KW-1015">Disulfide bond</keyword>
<evidence type="ECO:0000256" key="8">
    <source>
        <dbReference type="RuleBase" id="RU003500"/>
    </source>
</evidence>